<organism evidence="1">
    <name type="scientific">Anguilla anguilla</name>
    <name type="common">European freshwater eel</name>
    <name type="synonym">Muraena anguilla</name>
    <dbReference type="NCBI Taxonomy" id="7936"/>
    <lineage>
        <taxon>Eukaryota</taxon>
        <taxon>Metazoa</taxon>
        <taxon>Chordata</taxon>
        <taxon>Craniata</taxon>
        <taxon>Vertebrata</taxon>
        <taxon>Euteleostomi</taxon>
        <taxon>Actinopterygii</taxon>
        <taxon>Neopterygii</taxon>
        <taxon>Teleostei</taxon>
        <taxon>Anguilliformes</taxon>
        <taxon>Anguillidae</taxon>
        <taxon>Anguilla</taxon>
    </lineage>
</organism>
<sequence>MHVRAIQRELTM</sequence>
<dbReference type="EMBL" id="GBXM01052080">
    <property type="protein sequence ID" value="JAH56497.1"/>
    <property type="molecule type" value="Transcribed_RNA"/>
</dbReference>
<accession>A0A0E9TSQ2</accession>
<name>A0A0E9TSQ2_ANGAN</name>
<reference evidence="1" key="1">
    <citation type="submission" date="2014-11" db="EMBL/GenBank/DDBJ databases">
        <authorList>
            <person name="Amaro Gonzalez C."/>
        </authorList>
    </citation>
    <scope>NUCLEOTIDE SEQUENCE</scope>
</reference>
<reference evidence="1" key="2">
    <citation type="journal article" date="2015" name="Fish Shellfish Immunol.">
        <title>Early steps in the European eel (Anguilla anguilla)-Vibrio vulnificus interaction in the gills: Role of the RtxA13 toxin.</title>
        <authorList>
            <person name="Callol A."/>
            <person name="Pajuelo D."/>
            <person name="Ebbesson L."/>
            <person name="Teles M."/>
            <person name="MacKenzie S."/>
            <person name="Amaro C."/>
        </authorList>
    </citation>
    <scope>NUCLEOTIDE SEQUENCE</scope>
</reference>
<evidence type="ECO:0000313" key="1">
    <source>
        <dbReference type="EMBL" id="JAH56497.1"/>
    </source>
</evidence>
<protein>
    <submittedName>
        <fullName evidence="1">Uncharacterized protein</fullName>
    </submittedName>
</protein>
<proteinExistence type="predicted"/>